<reference evidence="6" key="1">
    <citation type="submission" date="2018-08" db="EMBL/GenBank/DDBJ databases">
        <authorList>
            <person name="Grouzdev D.S."/>
            <person name="Krutkina M.S."/>
        </authorList>
    </citation>
    <scope>NUCLEOTIDE SEQUENCE [LARGE SCALE GENOMIC DNA]</scope>
    <source>
        <strain evidence="6">4-11</strain>
    </source>
</reference>
<evidence type="ECO:0000259" key="3">
    <source>
        <dbReference type="Pfam" id="PF01408"/>
    </source>
</evidence>
<comment type="caution">
    <text evidence="5">The sequence shown here is derived from an EMBL/GenBank/DDBJ whole genome shotgun (WGS) entry which is preliminary data.</text>
</comment>
<evidence type="ECO:0000313" key="5">
    <source>
        <dbReference type="EMBL" id="RFU93957.1"/>
    </source>
</evidence>
<dbReference type="RefSeq" id="WP_117331219.1">
    <property type="nucleotide sequence ID" value="NZ_QUWK01000014.1"/>
</dbReference>
<dbReference type="GO" id="GO:0016491">
    <property type="term" value="F:oxidoreductase activity"/>
    <property type="evidence" value="ECO:0007669"/>
    <property type="project" value="UniProtKB-KW"/>
</dbReference>
<evidence type="ECO:0000259" key="4">
    <source>
        <dbReference type="Pfam" id="PF22725"/>
    </source>
</evidence>
<dbReference type="SUPFAM" id="SSF55347">
    <property type="entry name" value="Glyceraldehyde-3-phosphate dehydrogenase-like, C-terminal domain"/>
    <property type="match status" value="1"/>
</dbReference>
<dbReference type="Pfam" id="PF22725">
    <property type="entry name" value="GFO_IDH_MocA_C3"/>
    <property type="match status" value="1"/>
</dbReference>
<dbReference type="InterPro" id="IPR000683">
    <property type="entry name" value="Gfo/Idh/MocA-like_OxRdtase_N"/>
</dbReference>
<organism evidence="5 6">
    <name type="scientific">Sphaerochaeta halotolerans</name>
    <dbReference type="NCBI Taxonomy" id="2293840"/>
    <lineage>
        <taxon>Bacteria</taxon>
        <taxon>Pseudomonadati</taxon>
        <taxon>Spirochaetota</taxon>
        <taxon>Spirochaetia</taxon>
        <taxon>Spirochaetales</taxon>
        <taxon>Sphaerochaetaceae</taxon>
        <taxon>Sphaerochaeta</taxon>
    </lineage>
</organism>
<sequence>MKKLNVAIIGLGKISGIYLENLTGMFKKHVELVGVVDLVQERAKEVAETYQIKQYTSVEELLGDPSVELVLNLTTPQSHFALCKQVLEAGKHVYVEKPLSLTTEEASQLVALANEKHLVLGGAPDTFLGSGIQTCRKLIDDGWIGRPVAASAFMMNHGHESWHPAPEFYYQAGGGPLFDMGPYYITALINLLGPVQSVAGYAKKSFSERLITSEPKNGTSIRVEVDTHIASLLQFHSGCIATLVTSFDVWNHSMPRIEIYGTEGSLRVPDPNTFGGPISYCRMGEKEWTDMPLLFDYPENSRGLGIADIAEALESGSEHRANGDVTRHVVDVMESILKASREHVQILLSSTCKQPSPR</sequence>
<dbReference type="PANTHER" id="PTHR43708:SF5">
    <property type="entry name" value="CONSERVED EXPRESSED OXIDOREDUCTASE (EUROFUNG)-RELATED"/>
    <property type="match status" value="1"/>
</dbReference>
<evidence type="ECO:0000313" key="6">
    <source>
        <dbReference type="Proteomes" id="UP000264002"/>
    </source>
</evidence>
<feature type="domain" description="GFO/IDH/MocA-like oxidoreductase" evidence="4">
    <location>
        <begin position="132"/>
        <end position="267"/>
    </location>
</feature>
<dbReference type="Pfam" id="PF01408">
    <property type="entry name" value="GFO_IDH_MocA"/>
    <property type="match status" value="1"/>
</dbReference>
<dbReference type="PANTHER" id="PTHR43708">
    <property type="entry name" value="CONSERVED EXPRESSED OXIDOREDUCTASE (EUROFUNG)"/>
    <property type="match status" value="1"/>
</dbReference>
<dbReference type="Gene3D" id="3.40.50.720">
    <property type="entry name" value="NAD(P)-binding Rossmann-like Domain"/>
    <property type="match status" value="1"/>
</dbReference>
<keyword evidence="2" id="KW-0560">Oxidoreductase</keyword>
<dbReference type="GO" id="GO:0000166">
    <property type="term" value="F:nucleotide binding"/>
    <property type="evidence" value="ECO:0007669"/>
    <property type="project" value="InterPro"/>
</dbReference>
<proteinExistence type="inferred from homology"/>
<evidence type="ECO:0000256" key="1">
    <source>
        <dbReference type="ARBA" id="ARBA00010928"/>
    </source>
</evidence>
<dbReference type="SUPFAM" id="SSF51735">
    <property type="entry name" value="NAD(P)-binding Rossmann-fold domains"/>
    <property type="match status" value="1"/>
</dbReference>
<protein>
    <submittedName>
        <fullName evidence="5">Gfo/Idh/MocA family oxidoreductase</fullName>
    </submittedName>
</protein>
<name>A0A372MDT9_9SPIR</name>
<dbReference type="InterPro" id="IPR036291">
    <property type="entry name" value="NAD(P)-bd_dom_sf"/>
</dbReference>
<feature type="domain" description="Gfo/Idh/MocA-like oxidoreductase N-terminal" evidence="3">
    <location>
        <begin position="4"/>
        <end position="120"/>
    </location>
</feature>
<evidence type="ECO:0000256" key="2">
    <source>
        <dbReference type="ARBA" id="ARBA00023002"/>
    </source>
</evidence>
<dbReference type="AlphaFoldDB" id="A0A372MDT9"/>
<dbReference type="Gene3D" id="3.30.360.10">
    <property type="entry name" value="Dihydrodipicolinate Reductase, domain 2"/>
    <property type="match status" value="1"/>
</dbReference>
<dbReference type="InterPro" id="IPR051317">
    <property type="entry name" value="Gfo/Idh/MocA_oxidoreduct"/>
</dbReference>
<keyword evidence="6" id="KW-1185">Reference proteome</keyword>
<reference evidence="5 6" key="2">
    <citation type="submission" date="2018-09" db="EMBL/GenBank/DDBJ databases">
        <title>Genome of Sphaerochaeta halotolerans strain 4-11.</title>
        <authorList>
            <person name="Nazina T.N."/>
            <person name="Sokolova D.S."/>
        </authorList>
    </citation>
    <scope>NUCLEOTIDE SEQUENCE [LARGE SCALE GENOMIC DNA]</scope>
    <source>
        <strain evidence="5 6">4-11</strain>
    </source>
</reference>
<dbReference type="Proteomes" id="UP000264002">
    <property type="component" value="Unassembled WGS sequence"/>
</dbReference>
<dbReference type="InterPro" id="IPR055170">
    <property type="entry name" value="GFO_IDH_MocA-like_dom"/>
</dbReference>
<gene>
    <name evidence="5" type="ORF">DYP60_11815</name>
</gene>
<comment type="similarity">
    <text evidence="1">Belongs to the Gfo/Idh/MocA family.</text>
</comment>
<accession>A0A372MDT9</accession>
<dbReference type="EMBL" id="QUWK01000014">
    <property type="protein sequence ID" value="RFU93957.1"/>
    <property type="molecule type" value="Genomic_DNA"/>
</dbReference>